<keyword evidence="3" id="KW-1185">Reference proteome</keyword>
<dbReference type="InterPro" id="IPR052342">
    <property type="entry name" value="MCH/BMMD"/>
</dbReference>
<accession>A0A1S1RLD4</accession>
<dbReference type="InterPro" id="IPR016790">
    <property type="entry name" value="Thiol_ester_hydratase_Rv0216"/>
</dbReference>
<dbReference type="Proteomes" id="UP000179769">
    <property type="component" value="Unassembled WGS sequence"/>
</dbReference>
<reference evidence="3" key="1">
    <citation type="submission" date="2016-07" db="EMBL/GenBank/DDBJ databases">
        <title>Frankia sp. NRRL B-16219 Genome sequencing.</title>
        <authorList>
            <person name="Ghodhbane-Gtari F."/>
            <person name="Swanson E."/>
            <person name="Gueddou A."/>
            <person name="Louati M."/>
            <person name="Nouioui I."/>
            <person name="Hezbri K."/>
            <person name="Abebe-Akele F."/>
            <person name="Simpson S."/>
            <person name="Morris K."/>
            <person name="Thomas K."/>
            <person name="Gtari M."/>
            <person name="Tisa L.S."/>
        </authorList>
    </citation>
    <scope>NUCLEOTIDE SEQUENCE [LARGE SCALE GENOMIC DNA]</scope>
    <source>
        <strain evidence="3">NRRL B-16219</strain>
    </source>
</reference>
<proteinExistence type="predicted"/>
<dbReference type="SUPFAM" id="SSF54637">
    <property type="entry name" value="Thioesterase/thiol ester dehydrase-isomerase"/>
    <property type="match status" value="2"/>
</dbReference>
<dbReference type="PANTHER" id="PTHR43664">
    <property type="entry name" value="MONOAMINE OXIDASE-RELATED"/>
    <property type="match status" value="1"/>
</dbReference>
<dbReference type="Gene3D" id="3.10.129.10">
    <property type="entry name" value="Hotdog Thioesterase"/>
    <property type="match status" value="2"/>
</dbReference>
<dbReference type="RefSeq" id="WP_071059559.1">
    <property type="nucleotide sequence ID" value="NZ_MAXA01000003.1"/>
</dbReference>
<dbReference type="AlphaFoldDB" id="A0A1S1RLD4"/>
<evidence type="ECO:0000256" key="1">
    <source>
        <dbReference type="SAM" id="MobiDB-lite"/>
    </source>
</evidence>
<protein>
    <submittedName>
        <fullName evidence="2">Acyl dehydratase</fullName>
    </submittedName>
</protein>
<name>A0A1S1RLD4_9ACTN</name>
<evidence type="ECO:0000313" key="3">
    <source>
        <dbReference type="Proteomes" id="UP000179769"/>
    </source>
</evidence>
<evidence type="ECO:0000313" key="2">
    <source>
        <dbReference type="EMBL" id="OHV46082.1"/>
    </source>
</evidence>
<dbReference type="EMBL" id="MAXA01000003">
    <property type="protein sequence ID" value="OHV46082.1"/>
    <property type="molecule type" value="Genomic_DNA"/>
</dbReference>
<sequence>MTIGSVAEGPYFDELAVGQRFRSAPGVTLTAGLADVHRSIVGGRLALALDTALCAEVTGAAALAPPNVVWDVAIGQSTVVTHHVKANLFYRGLVFRRAPEIGDTLRTSTEVVALRQNSVRPGRRPTGLAVLRITTVDQLDRPVLDFWRCAMLPLRDPDRTTGHRDDIEAIGTVETAGTAELGAVVEGWDLERFAAATEGAGFADLKVGQSWRVGGGDVVSSAPELARLTLNIAQVHHDTRAGGGRRLVYGGHTIGLAFAQVTRALPRLVTVTGWHGCDHVGPVYEGDTLRSDITVEDLTPLAAGGGLVSLRSRVRADDGPGDGGPGDGEPGQEPDRDVLDWRFVAVLP</sequence>
<dbReference type="OrthoDB" id="9796589at2"/>
<gene>
    <name evidence="2" type="ORF">BBK14_09295</name>
</gene>
<dbReference type="PIRSF" id="PIRSF021494">
    <property type="entry name" value="Rv0216_prd"/>
    <property type="match status" value="1"/>
</dbReference>
<feature type="region of interest" description="Disordered" evidence="1">
    <location>
        <begin position="312"/>
        <end position="336"/>
    </location>
</feature>
<organism evidence="2 3">
    <name type="scientific">Parafrankia soli</name>
    <dbReference type="NCBI Taxonomy" id="2599596"/>
    <lineage>
        <taxon>Bacteria</taxon>
        <taxon>Bacillati</taxon>
        <taxon>Actinomycetota</taxon>
        <taxon>Actinomycetes</taxon>
        <taxon>Frankiales</taxon>
        <taxon>Frankiaceae</taxon>
        <taxon>Parafrankia</taxon>
    </lineage>
</organism>
<dbReference type="PANTHER" id="PTHR43664:SF1">
    <property type="entry name" value="BETA-METHYLMALYL-COA DEHYDRATASE"/>
    <property type="match status" value="1"/>
</dbReference>
<comment type="caution">
    <text evidence="2">The sequence shown here is derived from an EMBL/GenBank/DDBJ whole genome shotgun (WGS) entry which is preliminary data.</text>
</comment>
<dbReference type="InterPro" id="IPR029069">
    <property type="entry name" value="HotDog_dom_sf"/>
</dbReference>
<dbReference type="CDD" id="cd03451">
    <property type="entry name" value="FkbR2"/>
    <property type="match status" value="1"/>
</dbReference>